<dbReference type="Gene3D" id="3.20.20.80">
    <property type="entry name" value="Glycosidases"/>
    <property type="match status" value="1"/>
</dbReference>
<accession>A0A3T0HXI0</accession>
<feature type="signal peptide" evidence="1">
    <location>
        <begin position="1"/>
        <end position="22"/>
    </location>
</feature>
<evidence type="ECO:0000313" key="3">
    <source>
        <dbReference type="EMBL" id="AZU61834.1"/>
    </source>
</evidence>
<dbReference type="STRING" id="1193713.GCA_001636315_04700"/>
<feature type="chain" id="PRO_5019046054" evidence="1">
    <location>
        <begin position="23"/>
        <end position="356"/>
    </location>
</feature>
<dbReference type="InterPro" id="IPR025275">
    <property type="entry name" value="DUF4015"/>
</dbReference>
<feature type="domain" description="DUF4015" evidence="2">
    <location>
        <begin position="33"/>
        <end position="347"/>
    </location>
</feature>
<keyword evidence="4" id="KW-1185">Reference proteome</keyword>
<sequence length="356" mass="40468">MRKLFIFVIFLAGFLLPNSAHANPLENKSPVRGIYVQAANTHGPKFNKLLNLVNQSDLNAMVIDVKDDHGTLTFRPTTDSPYQAISQPYIKDPAKLIHTLNKHNIYPIARIVVFKDNVLAKSRPDWSFKSAKGVWKNARGDSFTNPFVKQVWDYNIGIAIEAAKIGFKEIQFDYVRFPEKFETFEASLQYMGQSKKKSRVSAVSEFVKTAHESLKPYGVKMSVDIFGNATVIPEAPGIGQNFSEIAKHVDVISAMIYPSHWTGIFGIKKPDLEPYRLVSEYAKIENSRLKKLSKPPISRPWLQDFTASYLGKGNFKVYGKKEIEDQIRALNSQGIHEFLIWNAENNYTPNVNYKPY</sequence>
<name>A0A3T0HXI0_9BACI</name>
<organism evidence="3 4">
    <name type="scientific">Neobacillus mesonae</name>
    <dbReference type="NCBI Taxonomy" id="1193713"/>
    <lineage>
        <taxon>Bacteria</taxon>
        <taxon>Bacillati</taxon>
        <taxon>Bacillota</taxon>
        <taxon>Bacilli</taxon>
        <taxon>Bacillales</taxon>
        <taxon>Bacillaceae</taxon>
        <taxon>Neobacillus</taxon>
    </lineage>
</organism>
<dbReference type="KEGG" id="nmk:CHR53_11380"/>
<reference evidence="3 4" key="1">
    <citation type="submission" date="2017-07" db="EMBL/GenBank/DDBJ databases">
        <title>The complete genome sequence of Bacillus mesonae strain H20-5, an efficient strain improving plant abiotic stress resistance.</title>
        <authorList>
            <person name="Kim S.Y."/>
            <person name="Song H."/>
            <person name="Sang M.K."/>
            <person name="Weon H.-Y."/>
            <person name="Song J."/>
        </authorList>
    </citation>
    <scope>NUCLEOTIDE SEQUENCE [LARGE SCALE GENOMIC DNA]</scope>
    <source>
        <strain evidence="3 4">H20-5</strain>
    </source>
</reference>
<dbReference type="InterPro" id="IPR017853">
    <property type="entry name" value="GH"/>
</dbReference>
<evidence type="ECO:0000259" key="2">
    <source>
        <dbReference type="Pfam" id="PF13200"/>
    </source>
</evidence>
<evidence type="ECO:0000313" key="4">
    <source>
        <dbReference type="Proteomes" id="UP000282892"/>
    </source>
</evidence>
<dbReference type="Proteomes" id="UP000282892">
    <property type="component" value="Chromosome"/>
</dbReference>
<gene>
    <name evidence="3" type="ORF">CHR53_11380</name>
</gene>
<evidence type="ECO:0000256" key="1">
    <source>
        <dbReference type="SAM" id="SignalP"/>
    </source>
</evidence>
<dbReference type="AlphaFoldDB" id="A0A3T0HXI0"/>
<proteinExistence type="predicted"/>
<dbReference type="Pfam" id="PF13200">
    <property type="entry name" value="DUF4015"/>
    <property type="match status" value="1"/>
</dbReference>
<protein>
    <submittedName>
        <fullName evidence="3">GTP-binding protein</fullName>
    </submittedName>
</protein>
<dbReference type="SUPFAM" id="SSF51445">
    <property type="entry name" value="(Trans)glycosidases"/>
    <property type="match status" value="1"/>
</dbReference>
<dbReference type="EMBL" id="CP022572">
    <property type="protein sequence ID" value="AZU61834.1"/>
    <property type="molecule type" value="Genomic_DNA"/>
</dbReference>
<dbReference type="RefSeq" id="WP_066397430.1">
    <property type="nucleotide sequence ID" value="NZ_CP022572.1"/>
</dbReference>
<dbReference type="OrthoDB" id="9774125at2"/>
<keyword evidence="1" id="KW-0732">Signal</keyword>